<evidence type="ECO:0000313" key="14">
    <source>
        <dbReference type="Proteomes" id="UP000069940"/>
    </source>
</evidence>
<evidence type="ECO:0000256" key="6">
    <source>
        <dbReference type="ARBA" id="ARBA00023125"/>
    </source>
</evidence>
<keyword evidence="6 9" id="KW-0238">DNA-binding</keyword>
<dbReference type="SMART" id="SM00980">
    <property type="entry name" value="THAP"/>
    <property type="match status" value="1"/>
</dbReference>
<evidence type="ECO:0000256" key="5">
    <source>
        <dbReference type="ARBA" id="ARBA00022833"/>
    </source>
</evidence>
<dbReference type="PANTHER" id="PTHR16515:SF66">
    <property type="entry name" value="C2H2-TYPE DOMAIN-CONTAINING PROTEIN"/>
    <property type="match status" value="1"/>
</dbReference>
<feature type="domain" description="C2H2-type" evidence="11">
    <location>
        <begin position="393"/>
        <end position="420"/>
    </location>
</feature>
<dbReference type="EnsemblMetazoa" id="AALFPA23_013087.R18888">
    <property type="protein sequence ID" value="AALFPA23_013087.P18888"/>
    <property type="gene ID" value="AALFPA23_013087"/>
</dbReference>
<dbReference type="RefSeq" id="XP_062710253.1">
    <property type="nucleotide sequence ID" value="XM_062854269.1"/>
</dbReference>
<feature type="domain" description="C2H2-type" evidence="11">
    <location>
        <begin position="239"/>
        <end position="263"/>
    </location>
</feature>
<dbReference type="PROSITE" id="PS00028">
    <property type="entry name" value="ZINC_FINGER_C2H2_1"/>
    <property type="match status" value="7"/>
</dbReference>
<dbReference type="Pfam" id="PF00096">
    <property type="entry name" value="zf-C2H2"/>
    <property type="match status" value="1"/>
</dbReference>
<comment type="subcellular location">
    <subcellularLocation>
        <location evidence="1">Nucleus</location>
    </subcellularLocation>
</comment>
<dbReference type="Proteomes" id="UP000069940">
    <property type="component" value="Unassembled WGS sequence"/>
</dbReference>
<evidence type="ECO:0000256" key="9">
    <source>
        <dbReference type="PROSITE-ProRule" id="PRU00309"/>
    </source>
</evidence>
<evidence type="ECO:0000256" key="10">
    <source>
        <dbReference type="SAM" id="MobiDB-lite"/>
    </source>
</evidence>
<dbReference type="PANTHER" id="PTHR16515">
    <property type="entry name" value="PR DOMAIN ZINC FINGER PROTEIN"/>
    <property type="match status" value="1"/>
</dbReference>
<evidence type="ECO:0000256" key="1">
    <source>
        <dbReference type="ARBA" id="ARBA00004123"/>
    </source>
</evidence>
<dbReference type="Gene3D" id="6.20.210.20">
    <property type="entry name" value="THAP domain"/>
    <property type="match status" value="1"/>
</dbReference>
<dbReference type="Gene3D" id="3.30.160.60">
    <property type="entry name" value="Classic Zinc Finger"/>
    <property type="match status" value="4"/>
</dbReference>
<dbReference type="InterPro" id="IPR006612">
    <property type="entry name" value="THAP_Znf"/>
</dbReference>
<dbReference type="RefSeq" id="XP_062710250.1">
    <property type="nucleotide sequence ID" value="XM_062854266.1"/>
</dbReference>
<feature type="domain" description="C2H2-type" evidence="11">
    <location>
        <begin position="420"/>
        <end position="447"/>
    </location>
</feature>
<dbReference type="PROSITE" id="PS50950">
    <property type="entry name" value="ZF_THAP"/>
    <property type="match status" value="1"/>
</dbReference>
<reference evidence="14" key="1">
    <citation type="journal article" date="2015" name="Proc. Natl. Acad. Sci. U.S.A.">
        <title>Genome sequence of the Asian Tiger mosquito, Aedes albopictus, reveals insights into its biology, genetics, and evolution.</title>
        <authorList>
            <person name="Chen X.G."/>
            <person name="Jiang X."/>
            <person name="Gu J."/>
            <person name="Xu M."/>
            <person name="Wu Y."/>
            <person name="Deng Y."/>
            <person name="Zhang C."/>
            <person name="Bonizzoni M."/>
            <person name="Dermauw W."/>
            <person name="Vontas J."/>
            <person name="Armbruster P."/>
            <person name="Huang X."/>
            <person name="Yang Y."/>
            <person name="Zhang H."/>
            <person name="He W."/>
            <person name="Peng H."/>
            <person name="Liu Y."/>
            <person name="Wu K."/>
            <person name="Chen J."/>
            <person name="Lirakis M."/>
            <person name="Topalis P."/>
            <person name="Van Leeuwen T."/>
            <person name="Hall A.B."/>
            <person name="Jiang X."/>
            <person name="Thorpe C."/>
            <person name="Mueller R.L."/>
            <person name="Sun C."/>
            <person name="Waterhouse R.M."/>
            <person name="Yan G."/>
            <person name="Tu Z.J."/>
            <person name="Fang X."/>
            <person name="James A.A."/>
        </authorList>
    </citation>
    <scope>NUCLEOTIDE SEQUENCE [LARGE SCALE GENOMIC DNA]</scope>
    <source>
        <strain evidence="14">Foshan</strain>
    </source>
</reference>
<feature type="domain" description="C2H2-type" evidence="11">
    <location>
        <begin position="476"/>
        <end position="503"/>
    </location>
</feature>
<organism evidence="13 14">
    <name type="scientific">Aedes albopictus</name>
    <name type="common">Asian tiger mosquito</name>
    <name type="synonym">Stegomyia albopicta</name>
    <dbReference type="NCBI Taxonomy" id="7160"/>
    <lineage>
        <taxon>Eukaryota</taxon>
        <taxon>Metazoa</taxon>
        <taxon>Ecdysozoa</taxon>
        <taxon>Arthropoda</taxon>
        <taxon>Hexapoda</taxon>
        <taxon>Insecta</taxon>
        <taxon>Pterygota</taxon>
        <taxon>Neoptera</taxon>
        <taxon>Endopterygota</taxon>
        <taxon>Diptera</taxon>
        <taxon>Nematocera</taxon>
        <taxon>Culicoidea</taxon>
        <taxon>Culicidae</taxon>
        <taxon>Culicinae</taxon>
        <taxon>Aedini</taxon>
        <taxon>Aedes</taxon>
        <taxon>Stegomyia</taxon>
    </lineage>
</organism>
<dbReference type="PROSITE" id="PS50157">
    <property type="entry name" value="ZINC_FINGER_C2H2_2"/>
    <property type="match status" value="7"/>
</dbReference>
<evidence type="ECO:0000259" key="12">
    <source>
        <dbReference type="PROSITE" id="PS50950"/>
    </source>
</evidence>
<keyword evidence="14" id="KW-1185">Reference proteome</keyword>
<dbReference type="InterPro" id="IPR036236">
    <property type="entry name" value="Znf_C2H2_sf"/>
</dbReference>
<dbReference type="GeneID" id="109423365"/>
<dbReference type="InterPro" id="IPR050331">
    <property type="entry name" value="Zinc_finger"/>
</dbReference>
<evidence type="ECO:0000256" key="8">
    <source>
        <dbReference type="PROSITE-ProRule" id="PRU00042"/>
    </source>
</evidence>
<dbReference type="SMART" id="SM00355">
    <property type="entry name" value="ZnF_C2H2"/>
    <property type="match status" value="8"/>
</dbReference>
<feature type="domain" description="C2H2-type" evidence="11">
    <location>
        <begin position="267"/>
        <end position="294"/>
    </location>
</feature>
<evidence type="ECO:0000256" key="3">
    <source>
        <dbReference type="ARBA" id="ARBA00022737"/>
    </source>
</evidence>
<sequence>MVKCAVITCRHYEGNKACETKLKFFWFPENESKRLAWLKACGRDPGESQHLKICSEHFSDQDYRLQDVLLKTELLKKRLKPDAIPSLKLPPQSSQEVHENVFNQRSTASTVTKADVAVQLGVSTENAAIPMKQGVQDLHMKIQPHLFQEVWDQIKMDETQQSLQECVKVKTEPHGETYMAMSSRAEALSTSDANFDLNLKSVSLENEQNQSEQSMDLEDMIEIGEVKVEAEEINDDKPFKCNICPKAYSSNYSLKMHIKNCHTPKIYGCDLCDMSFRRRCELASHEERHEREKNAGFYSVQAKQKANAANSNDATDEKDIECASEPNSSASELQCAKCLTFWPNQNRLWLHYQAAHREKFKCCLCTETFYYEVRLTKHMLLMHKQKDGSFKPLQCAECNKHFDKPIQFSRHMHLHKAKNHKCAVCNQSFKYKIEMKTHELSHKTDGIIWECEVCKKVFPTRRLKTSHLRIHAPKEHKCRICGKDCKLRINLVAHLKTHEKENVTFSEAGGSSEPSIRDRSSPNVVAHKNTEAKVKPHGEVDSKTETGNQTCKLNLKQESESPPLDLRSCGEITQPVIDIGAVKVESRSDDELDEPHPV</sequence>
<feature type="compositionally biased region" description="Basic and acidic residues" evidence="10">
    <location>
        <begin position="528"/>
        <end position="544"/>
    </location>
</feature>
<accession>A0ABM1YXS3</accession>
<feature type="domain" description="C2H2-type" evidence="11">
    <location>
        <begin position="360"/>
        <end position="388"/>
    </location>
</feature>
<keyword evidence="2" id="KW-0479">Metal-binding</keyword>
<feature type="domain" description="C2H2-type" evidence="11">
    <location>
        <begin position="449"/>
        <end position="476"/>
    </location>
</feature>
<dbReference type="SUPFAM" id="SSF57716">
    <property type="entry name" value="Glucocorticoid receptor-like (DNA-binding domain)"/>
    <property type="match status" value="1"/>
</dbReference>
<dbReference type="InterPro" id="IPR038441">
    <property type="entry name" value="THAP_Znf_sf"/>
</dbReference>
<dbReference type="SUPFAM" id="SSF57667">
    <property type="entry name" value="beta-beta-alpha zinc fingers"/>
    <property type="match status" value="3"/>
</dbReference>
<feature type="region of interest" description="Disordered" evidence="10">
    <location>
        <begin position="504"/>
        <end position="569"/>
    </location>
</feature>
<dbReference type="EnsemblMetazoa" id="AALFPA23_013087.R18884">
    <property type="protein sequence ID" value="AALFPA23_013087.P18884"/>
    <property type="gene ID" value="AALFPA23_013087"/>
</dbReference>
<keyword evidence="3" id="KW-0677">Repeat</keyword>
<keyword evidence="5" id="KW-0862">Zinc</keyword>
<name>A0ABM1YXS3_AEDAL</name>
<evidence type="ECO:0000259" key="11">
    <source>
        <dbReference type="PROSITE" id="PS50157"/>
    </source>
</evidence>
<feature type="domain" description="THAP-type" evidence="12">
    <location>
        <begin position="1"/>
        <end position="88"/>
    </location>
</feature>
<evidence type="ECO:0000256" key="7">
    <source>
        <dbReference type="ARBA" id="ARBA00023242"/>
    </source>
</evidence>
<dbReference type="SMART" id="SM00692">
    <property type="entry name" value="DM3"/>
    <property type="match status" value="1"/>
</dbReference>
<evidence type="ECO:0000256" key="2">
    <source>
        <dbReference type="ARBA" id="ARBA00022723"/>
    </source>
</evidence>
<reference evidence="13" key="2">
    <citation type="submission" date="2025-05" db="UniProtKB">
        <authorList>
            <consortium name="EnsemblMetazoa"/>
        </authorList>
    </citation>
    <scope>IDENTIFICATION</scope>
    <source>
        <strain evidence="13">Foshan</strain>
    </source>
</reference>
<protein>
    <submittedName>
        <fullName evidence="13">Uncharacterized protein</fullName>
    </submittedName>
</protein>
<keyword evidence="4 8" id="KW-0863">Zinc-finger</keyword>
<keyword evidence="7" id="KW-0539">Nucleus</keyword>
<dbReference type="Pfam" id="PF05485">
    <property type="entry name" value="THAP"/>
    <property type="match status" value="1"/>
</dbReference>
<evidence type="ECO:0000313" key="13">
    <source>
        <dbReference type="EnsemblMetazoa" id="AALFPA23_013087.P18884"/>
    </source>
</evidence>
<proteinExistence type="predicted"/>
<evidence type="ECO:0000256" key="4">
    <source>
        <dbReference type="ARBA" id="ARBA00022771"/>
    </source>
</evidence>
<dbReference type="InterPro" id="IPR013087">
    <property type="entry name" value="Znf_C2H2_type"/>
</dbReference>